<evidence type="ECO:0000256" key="5">
    <source>
        <dbReference type="ARBA" id="ARBA00023136"/>
    </source>
</evidence>
<evidence type="ECO:0000256" key="1">
    <source>
        <dbReference type="ARBA" id="ARBA00004586"/>
    </source>
</evidence>
<keyword evidence="4" id="KW-1133">Transmembrane helix</keyword>
<accession>A0A0F6YL85</accession>
<name>A0A0F6YL85_9BACT</name>
<dbReference type="KEGG" id="samy:DB32_006287"/>
<keyword evidence="2" id="KW-0812">Transmembrane</keyword>
<sequence>MGYIFEPEILHDVARRAVGQPLDGIITQIANELSERYPGHILPAKDREWIFNVAGGAMGQMMVLHSSITEYIMIFGTPIGTEGFSGRFAAEDHFMILEGEQWSYREGSFEKEVYRPGDRNVLPRGAAKGYRMPDKCFALEYARGLIPAMLPFGLADSLSSTLDATSVARTFKVYAKAVVGNLARGKI</sequence>
<dbReference type="AlphaFoldDB" id="A0A0F6YL85"/>
<keyword evidence="3" id="KW-0256">Endoplasmic reticulum</keyword>
<keyword evidence="7" id="KW-1185">Reference proteome</keyword>
<evidence type="ECO:0000313" key="7">
    <source>
        <dbReference type="Proteomes" id="UP000034883"/>
    </source>
</evidence>
<gene>
    <name evidence="6" type="ORF">DB32_006287</name>
</gene>
<protein>
    <recommendedName>
        <fullName evidence="8">C-8 sterol isomerase</fullName>
    </recommendedName>
</protein>
<evidence type="ECO:0000313" key="6">
    <source>
        <dbReference type="EMBL" id="AKF09138.1"/>
    </source>
</evidence>
<evidence type="ECO:0000256" key="3">
    <source>
        <dbReference type="ARBA" id="ARBA00022824"/>
    </source>
</evidence>
<comment type="subcellular location">
    <subcellularLocation>
        <location evidence="1">Endoplasmic reticulum membrane</location>
    </subcellularLocation>
</comment>
<reference evidence="6 7" key="1">
    <citation type="submission" date="2015-03" db="EMBL/GenBank/DDBJ databases">
        <title>Genome assembly of Sandaracinus amylolyticus DSM 53668.</title>
        <authorList>
            <person name="Sharma G."/>
            <person name="Subramanian S."/>
        </authorList>
    </citation>
    <scope>NUCLEOTIDE SEQUENCE [LARGE SCALE GENOMIC DNA]</scope>
    <source>
        <strain evidence="6 7">DSM 53668</strain>
    </source>
</reference>
<dbReference type="RefSeq" id="WP_075097666.1">
    <property type="nucleotide sequence ID" value="NZ_CP011125.1"/>
</dbReference>
<evidence type="ECO:0000256" key="2">
    <source>
        <dbReference type="ARBA" id="ARBA00022692"/>
    </source>
</evidence>
<dbReference type="PANTHER" id="PTHR10868:SF1">
    <property type="entry name" value="SIGMA NON-OPIOID INTRACELLULAR RECEPTOR 1"/>
    <property type="match status" value="1"/>
</dbReference>
<dbReference type="OrthoDB" id="4703185at2"/>
<dbReference type="InterPro" id="IPR006716">
    <property type="entry name" value="ERG2_sigma1_rcpt-like"/>
</dbReference>
<proteinExistence type="predicted"/>
<dbReference type="STRING" id="927083.DB32_006287"/>
<dbReference type="PANTHER" id="PTHR10868">
    <property type="entry name" value="SIGMA 1-TYPE OPIOID RECEPTOR-RELATED"/>
    <property type="match status" value="1"/>
</dbReference>
<organism evidence="6 7">
    <name type="scientific">Sandaracinus amylolyticus</name>
    <dbReference type="NCBI Taxonomy" id="927083"/>
    <lineage>
        <taxon>Bacteria</taxon>
        <taxon>Pseudomonadati</taxon>
        <taxon>Myxococcota</taxon>
        <taxon>Polyangia</taxon>
        <taxon>Polyangiales</taxon>
        <taxon>Sandaracinaceae</taxon>
        <taxon>Sandaracinus</taxon>
    </lineage>
</organism>
<evidence type="ECO:0000256" key="4">
    <source>
        <dbReference type="ARBA" id="ARBA00022989"/>
    </source>
</evidence>
<dbReference type="Proteomes" id="UP000034883">
    <property type="component" value="Chromosome"/>
</dbReference>
<dbReference type="Pfam" id="PF04622">
    <property type="entry name" value="ERG2_Sigma1R"/>
    <property type="match status" value="1"/>
</dbReference>
<dbReference type="EMBL" id="CP011125">
    <property type="protein sequence ID" value="AKF09138.1"/>
    <property type="molecule type" value="Genomic_DNA"/>
</dbReference>
<evidence type="ECO:0008006" key="8">
    <source>
        <dbReference type="Google" id="ProtNLM"/>
    </source>
</evidence>
<keyword evidence="5" id="KW-0472">Membrane</keyword>